<sequence length="147" mass="16280">MLSVEELMQLLPHRYPMLMIDRLTDIRPGEGAVGVKNVTYNEAFFQGHFPQKPVMPGVLIIEAMAQAAAAYAAYTEQLDVENKIVLFMGVDRARFRRPVTPGDQLLIHVRTAHRRPPVWKFEGVATVDGQRAAEADFAAMLASSASA</sequence>
<dbReference type="Gene3D" id="3.10.129.10">
    <property type="entry name" value="Hotdog Thioesterase"/>
    <property type="match status" value="1"/>
</dbReference>
<evidence type="ECO:0000256" key="2">
    <source>
        <dbReference type="ARBA" id="ARBA00009174"/>
    </source>
</evidence>
<feature type="active site" evidence="9">
    <location>
        <position position="48"/>
    </location>
</feature>
<dbReference type="GO" id="GO:0006633">
    <property type="term" value="P:fatty acid biosynthetic process"/>
    <property type="evidence" value="ECO:0007669"/>
    <property type="project" value="UniProtKB-UniRule"/>
</dbReference>
<comment type="subcellular location">
    <subcellularLocation>
        <location evidence="1 9">Cytoplasm</location>
    </subcellularLocation>
</comment>
<dbReference type="AlphaFoldDB" id="A0A239PPU1"/>
<dbReference type="InterPro" id="IPR010084">
    <property type="entry name" value="FabZ"/>
</dbReference>
<dbReference type="GO" id="GO:0019171">
    <property type="term" value="F:(3R)-hydroxyacyl-[acyl-carrier-protein] dehydratase activity"/>
    <property type="evidence" value="ECO:0007669"/>
    <property type="project" value="UniProtKB-EC"/>
</dbReference>
<name>A0A239PPU1_9PROT</name>
<dbReference type="InterPro" id="IPR013114">
    <property type="entry name" value="FabA_FabZ"/>
</dbReference>
<dbReference type="GO" id="GO:0009245">
    <property type="term" value="P:lipid A biosynthetic process"/>
    <property type="evidence" value="ECO:0007669"/>
    <property type="project" value="UniProtKB-UniRule"/>
</dbReference>
<dbReference type="GO" id="GO:0005737">
    <property type="term" value="C:cytoplasm"/>
    <property type="evidence" value="ECO:0007669"/>
    <property type="project" value="UniProtKB-SubCell"/>
</dbReference>
<comment type="function">
    <text evidence="8 9">Involved in unsaturated fatty acids biosynthesis. Catalyzes the dehydration of short chain beta-hydroxyacyl-ACPs and long chain saturated and unsaturated beta-hydroxyacyl-ACPs.</text>
</comment>
<comment type="similarity">
    <text evidence="2 9">Belongs to the thioester dehydratase family. FabZ subfamily.</text>
</comment>
<reference evidence="10 11" key="1">
    <citation type="submission" date="2017-07" db="EMBL/GenBank/DDBJ databases">
        <authorList>
            <person name="Sun Z.S."/>
            <person name="Albrecht U."/>
            <person name="Echele G."/>
            <person name="Lee C.C."/>
        </authorList>
    </citation>
    <scope>NUCLEOTIDE SEQUENCE [LARGE SCALE GENOMIC DNA]</scope>
    <source>
        <strain evidence="10 11">CGMCC 1.12710</strain>
    </source>
</reference>
<evidence type="ECO:0000256" key="4">
    <source>
        <dbReference type="ARBA" id="ARBA00022516"/>
    </source>
</evidence>
<evidence type="ECO:0000313" key="10">
    <source>
        <dbReference type="EMBL" id="SNT72324.1"/>
    </source>
</evidence>
<evidence type="ECO:0000256" key="3">
    <source>
        <dbReference type="ARBA" id="ARBA00022490"/>
    </source>
</evidence>
<accession>A0A239PPU1</accession>
<protein>
    <recommendedName>
        <fullName evidence="9">3-hydroxyacyl-[acyl-carrier-protein] dehydratase FabZ</fullName>
        <ecNumber evidence="9">4.2.1.59</ecNumber>
    </recommendedName>
    <alternativeName>
        <fullName evidence="9">(3R)-hydroxymyristoyl-[acyl-carrier-protein] dehydratase</fullName>
        <shortName evidence="9">(3R)-hydroxymyristoyl-ACP dehydrase</shortName>
    </alternativeName>
    <alternativeName>
        <fullName evidence="9">Beta-hydroxyacyl-ACP dehydratase</fullName>
    </alternativeName>
</protein>
<dbReference type="GO" id="GO:0016020">
    <property type="term" value="C:membrane"/>
    <property type="evidence" value="ECO:0007669"/>
    <property type="project" value="GOC"/>
</dbReference>
<evidence type="ECO:0000313" key="11">
    <source>
        <dbReference type="Proteomes" id="UP000198346"/>
    </source>
</evidence>
<dbReference type="Proteomes" id="UP000198346">
    <property type="component" value="Unassembled WGS sequence"/>
</dbReference>
<comment type="catalytic activity">
    <reaction evidence="9">
        <text>a (3R)-hydroxyacyl-[ACP] = a (2E)-enoyl-[ACP] + H2O</text>
        <dbReference type="Rhea" id="RHEA:13097"/>
        <dbReference type="Rhea" id="RHEA-COMP:9925"/>
        <dbReference type="Rhea" id="RHEA-COMP:9945"/>
        <dbReference type="ChEBI" id="CHEBI:15377"/>
        <dbReference type="ChEBI" id="CHEBI:78784"/>
        <dbReference type="ChEBI" id="CHEBI:78827"/>
        <dbReference type="EC" id="4.2.1.59"/>
    </reaction>
</comment>
<dbReference type="InterPro" id="IPR029069">
    <property type="entry name" value="HotDog_dom_sf"/>
</dbReference>
<dbReference type="CDD" id="cd01288">
    <property type="entry name" value="FabZ"/>
    <property type="match status" value="1"/>
</dbReference>
<evidence type="ECO:0000256" key="1">
    <source>
        <dbReference type="ARBA" id="ARBA00004496"/>
    </source>
</evidence>
<organism evidence="10 11">
    <name type="scientific">Amphiplicatus metriothermophilus</name>
    <dbReference type="NCBI Taxonomy" id="1519374"/>
    <lineage>
        <taxon>Bacteria</taxon>
        <taxon>Pseudomonadati</taxon>
        <taxon>Pseudomonadota</taxon>
        <taxon>Alphaproteobacteria</taxon>
        <taxon>Parvularculales</taxon>
        <taxon>Parvularculaceae</taxon>
        <taxon>Amphiplicatus</taxon>
    </lineage>
</organism>
<dbReference type="PANTHER" id="PTHR30272">
    <property type="entry name" value="3-HYDROXYACYL-[ACYL-CARRIER-PROTEIN] DEHYDRATASE"/>
    <property type="match status" value="1"/>
</dbReference>
<keyword evidence="3 9" id="KW-0963">Cytoplasm</keyword>
<gene>
    <name evidence="9" type="primary">fabZ</name>
    <name evidence="10" type="ORF">SAMN06297382_1364</name>
</gene>
<dbReference type="PANTHER" id="PTHR30272:SF1">
    <property type="entry name" value="3-HYDROXYACYL-[ACYL-CARRIER-PROTEIN] DEHYDRATASE"/>
    <property type="match status" value="1"/>
</dbReference>
<dbReference type="EMBL" id="FZQA01000002">
    <property type="protein sequence ID" value="SNT72324.1"/>
    <property type="molecule type" value="Genomic_DNA"/>
</dbReference>
<dbReference type="NCBIfam" id="TIGR01750">
    <property type="entry name" value="fabZ"/>
    <property type="match status" value="1"/>
</dbReference>
<keyword evidence="11" id="KW-1185">Reference proteome</keyword>
<keyword evidence="5 9" id="KW-0441">Lipid A biosynthesis</keyword>
<keyword evidence="6 9" id="KW-0443">Lipid metabolism</keyword>
<dbReference type="SUPFAM" id="SSF54637">
    <property type="entry name" value="Thioesterase/thiol ester dehydrase-isomerase"/>
    <property type="match status" value="1"/>
</dbReference>
<evidence type="ECO:0000256" key="6">
    <source>
        <dbReference type="ARBA" id="ARBA00023098"/>
    </source>
</evidence>
<evidence type="ECO:0000256" key="9">
    <source>
        <dbReference type="HAMAP-Rule" id="MF_00406"/>
    </source>
</evidence>
<dbReference type="NCBIfam" id="NF000582">
    <property type="entry name" value="PRK00006.1"/>
    <property type="match status" value="1"/>
</dbReference>
<evidence type="ECO:0000256" key="5">
    <source>
        <dbReference type="ARBA" id="ARBA00022556"/>
    </source>
</evidence>
<dbReference type="FunFam" id="3.10.129.10:FF:000001">
    <property type="entry name" value="3-hydroxyacyl-[acyl-carrier-protein] dehydratase FabZ"/>
    <property type="match status" value="1"/>
</dbReference>
<proteinExistence type="inferred from homology"/>
<evidence type="ECO:0000256" key="8">
    <source>
        <dbReference type="ARBA" id="ARBA00025049"/>
    </source>
</evidence>
<dbReference type="Pfam" id="PF07977">
    <property type="entry name" value="FabA"/>
    <property type="match status" value="1"/>
</dbReference>
<evidence type="ECO:0000256" key="7">
    <source>
        <dbReference type="ARBA" id="ARBA00023239"/>
    </source>
</evidence>
<dbReference type="EC" id="4.2.1.59" evidence="9"/>
<dbReference type="HAMAP" id="MF_00406">
    <property type="entry name" value="FabZ"/>
    <property type="match status" value="1"/>
</dbReference>
<keyword evidence="7 9" id="KW-0456">Lyase</keyword>
<keyword evidence="4 9" id="KW-0444">Lipid biosynthesis</keyword>